<dbReference type="Proteomes" id="UP000774326">
    <property type="component" value="Unassembled WGS sequence"/>
</dbReference>
<name>A0A9P8Q875_WICPI</name>
<feature type="compositionally biased region" description="Polar residues" evidence="1">
    <location>
        <begin position="1"/>
        <end position="12"/>
    </location>
</feature>
<keyword evidence="3" id="KW-1185">Reference proteome</keyword>
<feature type="compositionally biased region" description="Basic and acidic residues" evidence="1">
    <location>
        <begin position="133"/>
        <end position="146"/>
    </location>
</feature>
<comment type="caution">
    <text evidence="2">The sequence shown here is derived from an EMBL/GenBank/DDBJ whole genome shotgun (WGS) entry which is preliminary data.</text>
</comment>
<feature type="compositionally biased region" description="Low complexity" evidence="1">
    <location>
        <begin position="101"/>
        <end position="130"/>
    </location>
</feature>
<dbReference type="AlphaFoldDB" id="A0A9P8Q875"/>
<evidence type="ECO:0000313" key="2">
    <source>
        <dbReference type="EMBL" id="KAH3685792.1"/>
    </source>
</evidence>
<sequence>MQRSQSSISMDSIKQKKFWRSLTGSKESPLMQLKSESTTESSSSSLSPVKSSSTRLSVTPNRLPTINEPRMPPSSSRPLRSKKRQSLMVTTSEIRRVSQGSTHSILTSSSTSLSSITASVSSTSLSKSSSGMKKRESYINRADRRQSNYNFSPQIQLAGHLNNTPDPKELDFYKSLLSRTGNDQEEPLEKTPESEEGVLKIIDMHTSIAEEEPQPQTIDVNTDDSDLTSTLADYRLFTERALDFEYETSPISSFLALPLNSPESHSKSMVSSDSVPSFASSIDTLNSKASIMYTGGALWVGIECEDLDLNLNVQSEKNKKKTQIGSNWCNVNSEEIFTEDLNDSFLKVGNRTSLMFV</sequence>
<evidence type="ECO:0000256" key="1">
    <source>
        <dbReference type="SAM" id="MobiDB-lite"/>
    </source>
</evidence>
<reference evidence="2" key="2">
    <citation type="submission" date="2021-01" db="EMBL/GenBank/DDBJ databases">
        <authorList>
            <person name="Schikora-Tamarit M.A."/>
        </authorList>
    </citation>
    <scope>NUCLEOTIDE SEQUENCE</scope>
    <source>
        <strain evidence="2">CBS2887</strain>
    </source>
</reference>
<proteinExistence type="predicted"/>
<feature type="compositionally biased region" description="Low complexity" evidence="1">
    <location>
        <begin position="33"/>
        <end position="58"/>
    </location>
</feature>
<feature type="region of interest" description="Disordered" evidence="1">
    <location>
        <begin position="1"/>
        <end position="149"/>
    </location>
</feature>
<evidence type="ECO:0000313" key="3">
    <source>
        <dbReference type="Proteomes" id="UP000774326"/>
    </source>
</evidence>
<reference evidence="2" key="1">
    <citation type="journal article" date="2021" name="Open Biol.">
        <title>Shared evolutionary footprints suggest mitochondrial oxidative damage underlies multiple complex I losses in fungi.</title>
        <authorList>
            <person name="Schikora-Tamarit M.A."/>
            <person name="Marcet-Houben M."/>
            <person name="Nosek J."/>
            <person name="Gabaldon T."/>
        </authorList>
    </citation>
    <scope>NUCLEOTIDE SEQUENCE</scope>
    <source>
        <strain evidence="2">CBS2887</strain>
    </source>
</reference>
<protein>
    <submittedName>
        <fullName evidence="2">Uncharacterized protein</fullName>
    </submittedName>
</protein>
<accession>A0A9P8Q875</accession>
<gene>
    <name evidence="2" type="ORF">WICPIJ_003255</name>
</gene>
<organism evidence="2 3">
    <name type="scientific">Wickerhamomyces pijperi</name>
    <name type="common">Yeast</name>
    <name type="synonym">Pichia pijperi</name>
    <dbReference type="NCBI Taxonomy" id="599730"/>
    <lineage>
        <taxon>Eukaryota</taxon>
        <taxon>Fungi</taxon>
        <taxon>Dikarya</taxon>
        <taxon>Ascomycota</taxon>
        <taxon>Saccharomycotina</taxon>
        <taxon>Saccharomycetes</taxon>
        <taxon>Phaffomycetales</taxon>
        <taxon>Wickerhamomycetaceae</taxon>
        <taxon>Wickerhamomyces</taxon>
    </lineage>
</organism>
<dbReference type="EMBL" id="JAEUBG010001794">
    <property type="protein sequence ID" value="KAH3685792.1"/>
    <property type="molecule type" value="Genomic_DNA"/>
</dbReference>